<organism evidence="2 3">
    <name type="scientific">Heterodera trifolii</name>
    <dbReference type="NCBI Taxonomy" id="157864"/>
    <lineage>
        <taxon>Eukaryota</taxon>
        <taxon>Metazoa</taxon>
        <taxon>Ecdysozoa</taxon>
        <taxon>Nematoda</taxon>
        <taxon>Chromadorea</taxon>
        <taxon>Rhabditida</taxon>
        <taxon>Tylenchina</taxon>
        <taxon>Tylenchomorpha</taxon>
        <taxon>Tylenchoidea</taxon>
        <taxon>Heteroderidae</taxon>
        <taxon>Heteroderinae</taxon>
        <taxon>Heterodera</taxon>
    </lineage>
</organism>
<name>A0ABD2KZ37_9BILA</name>
<feature type="compositionally biased region" description="Low complexity" evidence="1">
    <location>
        <begin position="539"/>
        <end position="556"/>
    </location>
</feature>
<feature type="compositionally biased region" description="Polar residues" evidence="1">
    <location>
        <begin position="636"/>
        <end position="654"/>
    </location>
</feature>
<feature type="region of interest" description="Disordered" evidence="1">
    <location>
        <begin position="490"/>
        <end position="511"/>
    </location>
</feature>
<reference evidence="2 3" key="1">
    <citation type="submission" date="2024-10" db="EMBL/GenBank/DDBJ databases">
        <authorList>
            <person name="Kim D."/>
        </authorList>
    </citation>
    <scope>NUCLEOTIDE SEQUENCE [LARGE SCALE GENOMIC DNA]</scope>
    <source>
        <strain evidence="2">BH-2024</strain>
    </source>
</reference>
<feature type="compositionally biased region" description="Acidic residues" evidence="1">
    <location>
        <begin position="797"/>
        <end position="807"/>
    </location>
</feature>
<feature type="compositionally biased region" description="Basic residues" evidence="1">
    <location>
        <begin position="490"/>
        <end position="500"/>
    </location>
</feature>
<feature type="region of interest" description="Disordered" evidence="1">
    <location>
        <begin position="784"/>
        <end position="807"/>
    </location>
</feature>
<sequence length="807" mass="89669">MASQTSPENSIHRHHINSPSSTNIITSLAASDHCQITSPQPPLTITDKSMPIQRQNSCGGSKRFFVSRVQYPAEQQQKKSAYGSHSLRIKIAEQQQSQAVAAVSGDSKVEQPQQRPKQQQQQEFVTFRYTWPVRITERLIGAGESAILNVSPAFCTAFNGVQFTWLLRICEEEILPADISDQSEGDTSMDSSYFASGGDDDELEMVQQQQQQRKVNITLYYKEGPARDVKLSGGNISIRNSEGILFDNMPLRNLEYTKGGGWSPISDEGLGGRQRDEQRKFSEFIHDHIGKQITVRVQMKMPASLFQPMQYLPSIESPQSDKLSALCAVVLDEIRQNKIKVPDVEHFDLKTDKYALYRHVFQFGCSEVFDRFLKNLKSFGGDGLDEKELLGKIQNVFAHYYFNTVIVREAECFEDFLEALDASRHVQFPALRRECERFICTEVMAEFADLAFVKKMLLLAERFNLSVLKMVSFGVIVDRLLAHEAAPKQLKRSNGSKKGGRLSQNKDRDGCTIESMEEIREELLELAEQIIHPNDHLHSLQCSSPSSVSASSTGGSQRFAANSLRCPQRKHTKSLGSPRHSSSGSSSGSDDENASDDSEAESDTGGETLVGSVITQLEELARHIRKVSMPPGVSPAPTSNAGELPQTPTTNSPGIISMDSGLGNVDSRRSSLKTTREFLLLNHPDRTAYCSSAACATTVSPCHGHSFFTQIYRQPTTDASSVCSTSSSSSEYVPRRQTIRDRVHSSNIENAMRPPSGRNNVQFTTNKNRHISSSCSKLYTKTGVRFEPAGGRHREADEDEGVDLDDQ</sequence>
<evidence type="ECO:0000256" key="1">
    <source>
        <dbReference type="SAM" id="MobiDB-lite"/>
    </source>
</evidence>
<proteinExistence type="predicted"/>
<dbReference type="AlphaFoldDB" id="A0ABD2KZ37"/>
<feature type="compositionally biased region" description="Acidic residues" evidence="1">
    <location>
        <begin position="589"/>
        <end position="604"/>
    </location>
</feature>
<dbReference type="EMBL" id="JBICBT010000595">
    <property type="protein sequence ID" value="KAL3108163.1"/>
    <property type="molecule type" value="Genomic_DNA"/>
</dbReference>
<evidence type="ECO:0000313" key="2">
    <source>
        <dbReference type="EMBL" id="KAL3108163.1"/>
    </source>
</evidence>
<feature type="region of interest" description="Disordered" evidence="1">
    <location>
        <begin position="537"/>
        <end position="608"/>
    </location>
</feature>
<evidence type="ECO:0000313" key="3">
    <source>
        <dbReference type="Proteomes" id="UP001620626"/>
    </source>
</evidence>
<protein>
    <submittedName>
        <fullName evidence="2">Uncharacterized protein</fullName>
    </submittedName>
</protein>
<comment type="caution">
    <text evidence="2">The sequence shown here is derived from an EMBL/GenBank/DDBJ whole genome shotgun (WGS) entry which is preliminary data.</text>
</comment>
<keyword evidence="3" id="KW-1185">Reference proteome</keyword>
<accession>A0ABD2KZ37</accession>
<gene>
    <name evidence="2" type="ORF">niasHT_016354</name>
</gene>
<feature type="region of interest" description="Disordered" evidence="1">
    <location>
        <begin position="628"/>
        <end position="669"/>
    </location>
</feature>
<dbReference type="Proteomes" id="UP001620626">
    <property type="component" value="Unassembled WGS sequence"/>
</dbReference>